<keyword evidence="1" id="KW-0732">Signal</keyword>
<organism evidence="2 3">
    <name type="scientific">Pseudomonas fulva</name>
    <dbReference type="NCBI Taxonomy" id="47880"/>
    <lineage>
        <taxon>Bacteria</taxon>
        <taxon>Pseudomonadati</taxon>
        <taxon>Pseudomonadota</taxon>
        <taxon>Gammaproteobacteria</taxon>
        <taxon>Pseudomonadales</taxon>
        <taxon>Pseudomonadaceae</taxon>
        <taxon>Pseudomonas</taxon>
    </lineage>
</organism>
<dbReference type="EMBL" id="JXQW01000062">
    <property type="protein sequence ID" value="KIP96543.1"/>
    <property type="molecule type" value="Genomic_DNA"/>
</dbReference>
<feature type="chain" id="PRO_5002225508" evidence="1">
    <location>
        <begin position="27"/>
        <end position="276"/>
    </location>
</feature>
<name>A0A0D0JMH6_9PSED</name>
<reference evidence="2 3" key="1">
    <citation type="submission" date="2014-12" db="EMBL/GenBank/DDBJ databases">
        <title>16Stimator: statistical estimation of ribosomal gene copy numbers from draft genome assemblies.</title>
        <authorList>
            <person name="Perisin M.A."/>
            <person name="Vetter M."/>
            <person name="Gilbert J.A."/>
            <person name="Bergelson J."/>
        </authorList>
    </citation>
    <scope>NUCLEOTIDE SEQUENCE [LARGE SCALE GENOMIC DNA]</scope>
    <source>
        <strain evidence="2 3">MEJ086</strain>
    </source>
</reference>
<comment type="caution">
    <text evidence="2">The sequence shown here is derived from an EMBL/GenBank/DDBJ whole genome shotgun (WGS) entry which is preliminary data.</text>
</comment>
<accession>A0A0D0JMH6</accession>
<evidence type="ECO:0000313" key="2">
    <source>
        <dbReference type="EMBL" id="KIP96543.1"/>
    </source>
</evidence>
<gene>
    <name evidence="2" type="ORF">RU08_19900</name>
</gene>
<evidence type="ECO:0000313" key="3">
    <source>
        <dbReference type="Proteomes" id="UP000032068"/>
    </source>
</evidence>
<feature type="signal peptide" evidence="1">
    <location>
        <begin position="1"/>
        <end position="26"/>
    </location>
</feature>
<evidence type="ECO:0000256" key="1">
    <source>
        <dbReference type="SAM" id="SignalP"/>
    </source>
</evidence>
<protein>
    <submittedName>
        <fullName evidence="2">F0F1-type ATP synthase subunit beta</fullName>
    </submittedName>
</protein>
<sequence length="276" mass="30657">MHSRLRAISLHTLLATLLLLPGLAAAAQTSPYLQHLLRLHLAAQKSLGDFYMYNSMEGDQRYARMIDESRREASEQLSTLAGIPDVGAARLHAQLQQQWQAYDRDLSELMAALAKQGYTDLQPVADMAARNRQVLATSQALYEALQRTDPGAISEQTASTRELSLLMQGIAVSYAARSASVGASFSGDSSERPIEDQVTDFSSRLTALRNRPGNDARIDTALDAVTTKWRYIEKSLRNYNEKSVPFLVNKYSDSIIRGLMEVTELYARQDQVSEPS</sequence>
<dbReference type="OrthoDB" id="6358391at2"/>
<dbReference type="Proteomes" id="UP000032068">
    <property type="component" value="Unassembled WGS sequence"/>
</dbReference>
<dbReference type="RefSeq" id="WP_042555593.1">
    <property type="nucleotide sequence ID" value="NZ_JXQW01000062.1"/>
</dbReference>
<proteinExistence type="predicted"/>
<dbReference type="AlphaFoldDB" id="A0A0D0JMH6"/>